<keyword evidence="1" id="KW-0472">Membrane</keyword>
<dbReference type="RefSeq" id="WP_147259192.1">
    <property type="nucleotide sequence ID" value="NZ_VIWU01000001.1"/>
</dbReference>
<evidence type="ECO:0000313" key="2">
    <source>
        <dbReference type="EMBL" id="TWF80534.1"/>
    </source>
</evidence>
<keyword evidence="1" id="KW-1133">Transmembrane helix</keyword>
<feature type="transmembrane region" description="Helical" evidence="1">
    <location>
        <begin position="196"/>
        <end position="218"/>
    </location>
</feature>
<sequence>MSGLRAALRRPDTYEVIFEIAYLGLGAAACLGGAALPLVAAVTLLADPLAAWPTLLVAALPLGAGVAGAFHAFGAAWGRGVPAPFRDAWEGVRRHAGRATAVWGLLCALLFVVVVDVLAIWATPWAAVIGPLLAALVLLGGPTAIIALAGLSRMPGLPLLALLRASAWLAVRRAPLTLLSLVVLAGWGMVCMAQPVAGLLGVGGFALYVLWSNSVAAWTSVG</sequence>
<comment type="caution">
    <text evidence="2">The sequence shown here is derived from an EMBL/GenBank/DDBJ whole genome shotgun (WGS) entry which is preliminary data.</text>
</comment>
<protein>
    <submittedName>
        <fullName evidence="2">Uncharacterized protein</fullName>
    </submittedName>
</protein>
<keyword evidence="3" id="KW-1185">Reference proteome</keyword>
<dbReference type="Proteomes" id="UP000321261">
    <property type="component" value="Unassembled WGS sequence"/>
</dbReference>
<feature type="transmembrane region" description="Helical" evidence="1">
    <location>
        <begin position="20"/>
        <end position="46"/>
    </location>
</feature>
<evidence type="ECO:0000313" key="3">
    <source>
        <dbReference type="Proteomes" id="UP000321261"/>
    </source>
</evidence>
<dbReference type="EMBL" id="VIWU01000001">
    <property type="protein sequence ID" value="TWF80534.1"/>
    <property type="molecule type" value="Genomic_DNA"/>
</dbReference>
<dbReference type="PROSITE" id="PS51257">
    <property type="entry name" value="PROKAR_LIPOPROTEIN"/>
    <property type="match status" value="1"/>
</dbReference>
<keyword evidence="1" id="KW-0812">Transmembrane</keyword>
<feature type="transmembrane region" description="Helical" evidence="1">
    <location>
        <begin position="128"/>
        <end position="149"/>
    </location>
</feature>
<reference evidence="2 3" key="1">
    <citation type="submission" date="2019-06" db="EMBL/GenBank/DDBJ databases">
        <title>Sequencing the genomes of 1000 actinobacteria strains.</title>
        <authorList>
            <person name="Klenk H.-P."/>
        </authorList>
    </citation>
    <scope>NUCLEOTIDE SEQUENCE [LARGE SCALE GENOMIC DNA]</scope>
    <source>
        <strain evidence="2 3">DSM 45671</strain>
    </source>
</reference>
<dbReference type="AlphaFoldDB" id="A0A561T0A2"/>
<accession>A0A561T0A2</accession>
<feature type="transmembrane region" description="Helical" evidence="1">
    <location>
        <begin position="170"/>
        <end position="190"/>
    </location>
</feature>
<organism evidence="2 3">
    <name type="scientific">Pseudonocardia hierapolitana</name>
    <dbReference type="NCBI Taxonomy" id="1128676"/>
    <lineage>
        <taxon>Bacteria</taxon>
        <taxon>Bacillati</taxon>
        <taxon>Actinomycetota</taxon>
        <taxon>Actinomycetes</taxon>
        <taxon>Pseudonocardiales</taxon>
        <taxon>Pseudonocardiaceae</taxon>
        <taxon>Pseudonocardia</taxon>
    </lineage>
</organism>
<evidence type="ECO:0000256" key="1">
    <source>
        <dbReference type="SAM" id="Phobius"/>
    </source>
</evidence>
<proteinExistence type="predicted"/>
<feature type="transmembrane region" description="Helical" evidence="1">
    <location>
        <begin position="99"/>
        <end position="122"/>
    </location>
</feature>
<feature type="transmembrane region" description="Helical" evidence="1">
    <location>
        <begin position="52"/>
        <end position="78"/>
    </location>
</feature>
<name>A0A561T0A2_9PSEU</name>
<gene>
    <name evidence="2" type="ORF">FHX44_116477</name>
</gene>